<sequence length="230" mass="23816">MRSLGVVALLVAAACSAPPVGPAPLPVVPPPTPVPSAAAAGPQAEFATWAAEVASRTDVPARALQSYAVAESRLASLAPSCDLTWVTLAGIGAVETDHGRHGSRTLLADGRPSQPIVGPRLDGSRFESVRDTDAGEFDGDATWDRAVGPLQFIPSSWADWATDGDDDGRADPQDLDDAAVSAGRYLCAEGGDLDTDVGWSRAVLSYNDTENYLRSVQAQAAAYAEATADL</sequence>
<comment type="caution">
    <text evidence="3">The sequence shown here is derived from an EMBL/GenBank/DDBJ whole genome shotgun (WGS) entry which is preliminary data.</text>
</comment>
<dbReference type="CDD" id="cd13399">
    <property type="entry name" value="Slt35-like"/>
    <property type="match status" value="1"/>
</dbReference>
<dbReference type="SUPFAM" id="SSF53955">
    <property type="entry name" value="Lysozyme-like"/>
    <property type="match status" value="1"/>
</dbReference>
<dbReference type="PANTHER" id="PTHR30163:SF8">
    <property type="entry name" value="LYTIC MUREIN TRANSGLYCOSYLASE"/>
    <property type="match status" value="1"/>
</dbReference>
<reference evidence="4" key="1">
    <citation type="journal article" date="2019" name="Int. J. Syst. Evol. Microbiol.">
        <title>The Global Catalogue of Microorganisms (GCM) 10K type strain sequencing project: providing services to taxonomists for standard genome sequencing and annotation.</title>
        <authorList>
            <consortium name="The Broad Institute Genomics Platform"/>
            <consortium name="The Broad Institute Genome Sequencing Center for Infectious Disease"/>
            <person name="Wu L."/>
            <person name="Ma J."/>
        </authorList>
    </citation>
    <scope>NUCLEOTIDE SEQUENCE [LARGE SCALE GENOMIC DNA]</scope>
    <source>
        <strain evidence="4">CGMCC 4.7241</strain>
    </source>
</reference>
<protein>
    <submittedName>
        <fullName evidence="3">Lytic transglycosylase domain-containing protein</fullName>
    </submittedName>
</protein>
<name>A0ABV7YH29_9ACTN</name>
<dbReference type="Proteomes" id="UP001595699">
    <property type="component" value="Unassembled WGS sequence"/>
</dbReference>
<evidence type="ECO:0000259" key="2">
    <source>
        <dbReference type="Pfam" id="PF13406"/>
    </source>
</evidence>
<dbReference type="PANTHER" id="PTHR30163">
    <property type="entry name" value="MEMBRANE-BOUND LYTIC MUREIN TRANSGLYCOSYLASE B"/>
    <property type="match status" value="1"/>
</dbReference>
<dbReference type="EMBL" id="JBHRZH010000023">
    <property type="protein sequence ID" value="MFC3764257.1"/>
    <property type="molecule type" value="Genomic_DNA"/>
</dbReference>
<dbReference type="InterPro" id="IPR023346">
    <property type="entry name" value="Lysozyme-like_dom_sf"/>
</dbReference>
<evidence type="ECO:0000256" key="1">
    <source>
        <dbReference type="SAM" id="SignalP"/>
    </source>
</evidence>
<proteinExistence type="predicted"/>
<evidence type="ECO:0000313" key="4">
    <source>
        <dbReference type="Proteomes" id="UP001595699"/>
    </source>
</evidence>
<feature type="chain" id="PRO_5045101831" evidence="1">
    <location>
        <begin position="23"/>
        <end position="230"/>
    </location>
</feature>
<dbReference type="PROSITE" id="PS51257">
    <property type="entry name" value="PROKAR_LIPOPROTEIN"/>
    <property type="match status" value="1"/>
</dbReference>
<keyword evidence="1" id="KW-0732">Signal</keyword>
<gene>
    <name evidence="3" type="ORF">ACFOUW_25705</name>
</gene>
<feature type="domain" description="Transglycosylase SLT" evidence="2">
    <location>
        <begin position="140"/>
        <end position="195"/>
    </location>
</feature>
<dbReference type="InterPro" id="IPR043426">
    <property type="entry name" value="MltB-like"/>
</dbReference>
<dbReference type="Gene3D" id="1.10.530.10">
    <property type="match status" value="1"/>
</dbReference>
<organism evidence="3 4">
    <name type="scientific">Tenggerimyces flavus</name>
    <dbReference type="NCBI Taxonomy" id="1708749"/>
    <lineage>
        <taxon>Bacteria</taxon>
        <taxon>Bacillati</taxon>
        <taxon>Actinomycetota</taxon>
        <taxon>Actinomycetes</taxon>
        <taxon>Propionibacteriales</taxon>
        <taxon>Nocardioidaceae</taxon>
        <taxon>Tenggerimyces</taxon>
    </lineage>
</organism>
<dbReference type="RefSeq" id="WP_205115097.1">
    <property type="nucleotide sequence ID" value="NZ_JAFBCM010000001.1"/>
</dbReference>
<feature type="signal peptide" evidence="1">
    <location>
        <begin position="1"/>
        <end position="22"/>
    </location>
</feature>
<keyword evidence="4" id="KW-1185">Reference proteome</keyword>
<evidence type="ECO:0000313" key="3">
    <source>
        <dbReference type="EMBL" id="MFC3764257.1"/>
    </source>
</evidence>
<dbReference type="InterPro" id="IPR031304">
    <property type="entry name" value="SLT_2"/>
</dbReference>
<dbReference type="Pfam" id="PF13406">
    <property type="entry name" value="SLT_2"/>
    <property type="match status" value="1"/>
</dbReference>
<accession>A0ABV7YH29</accession>